<dbReference type="AlphaFoldDB" id="A0A834CNV7"/>
<keyword evidence="2" id="KW-0677">Repeat</keyword>
<organism evidence="6 7">
    <name type="scientific">Oryzias melastigma</name>
    <name type="common">Marine medaka</name>
    <dbReference type="NCBI Taxonomy" id="30732"/>
    <lineage>
        <taxon>Eukaryota</taxon>
        <taxon>Metazoa</taxon>
        <taxon>Chordata</taxon>
        <taxon>Craniata</taxon>
        <taxon>Vertebrata</taxon>
        <taxon>Euteleostomi</taxon>
        <taxon>Actinopterygii</taxon>
        <taxon>Neopterygii</taxon>
        <taxon>Teleostei</taxon>
        <taxon>Neoteleostei</taxon>
        <taxon>Acanthomorphata</taxon>
        <taxon>Ovalentaria</taxon>
        <taxon>Atherinomorphae</taxon>
        <taxon>Beloniformes</taxon>
        <taxon>Adrianichthyidae</taxon>
        <taxon>Oryziinae</taxon>
        <taxon>Oryzias</taxon>
    </lineage>
</organism>
<protein>
    <submittedName>
        <fullName evidence="6">Lysophosphatidylcholine acyltransferase 2</fullName>
    </submittedName>
</protein>
<dbReference type="SUPFAM" id="SSF47473">
    <property type="entry name" value="EF-hand"/>
    <property type="match status" value="1"/>
</dbReference>
<evidence type="ECO:0000256" key="1">
    <source>
        <dbReference type="ARBA" id="ARBA00022723"/>
    </source>
</evidence>
<feature type="domain" description="EF-hand" evidence="5">
    <location>
        <begin position="90"/>
        <end position="124"/>
    </location>
</feature>
<dbReference type="Proteomes" id="UP000646548">
    <property type="component" value="Unassembled WGS sequence"/>
</dbReference>
<dbReference type="InterPro" id="IPR011992">
    <property type="entry name" value="EF-hand-dom_pair"/>
</dbReference>
<reference evidence="6" key="1">
    <citation type="journal article" name="BMC Genomics">
        <title>Long-read sequencing and de novo genome assembly of marine medaka (Oryzias melastigma).</title>
        <authorList>
            <person name="Liang P."/>
            <person name="Saqib H.S.A."/>
            <person name="Ni X."/>
            <person name="Shen Y."/>
        </authorList>
    </citation>
    <scope>NUCLEOTIDE SEQUENCE</scope>
    <source>
        <strain evidence="6">Bigg-433</strain>
    </source>
</reference>
<dbReference type="CDD" id="cd00051">
    <property type="entry name" value="EFh"/>
    <property type="match status" value="1"/>
</dbReference>
<evidence type="ECO:0000256" key="2">
    <source>
        <dbReference type="ARBA" id="ARBA00022737"/>
    </source>
</evidence>
<dbReference type="SMART" id="SM00054">
    <property type="entry name" value="EFh"/>
    <property type="match status" value="3"/>
</dbReference>
<gene>
    <name evidence="6" type="ORF">FQA47_005143</name>
</gene>
<keyword evidence="6" id="KW-0808">Transferase</keyword>
<sequence>MEAGLVEFTKISRKLNLKWDSVKRELENFASIARSCKGGRISLDEFARFLKLPVSPALEELFALFDRNGDGTIDFREYVIGLTILCRPANTEDVLRMAFKLFDMDEDEKITPDEFTALLRSALGVSDLNVNTLFKDIDADGSGFITFNEFQAFARTHPEYAKLFTTYLELQRYQAIQEAGSGDLEFAGETTSEETSEESTSDKKED</sequence>
<feature type="region of interest" description="Disordered" evidence="4">
    <location>
        <begin position="182"/>
        <end position="206"/>
    </location>
</feature>
<evidence type="ECO:0000259" key="5">
    <source>
        <dbReference type="PROSITE" id="PS50222"/>
    </source>
</evidence>
<dbReference type="EMBL" id="WKFB01000219">
    <property type="protein sequence ID" value="KAF6731079.1"/>
    <property type="molecule type" value="Genomic_DNA"/>
</dbReference>
<evidence type="ECO:0000313" key="6">
    <source>
        <dbReference type="EMBL" id="KAF6731079.1"/>
    </source>
</evidence>
<keyword evidence="6" id="KW-0012">Acyltransferase</keyword>
<dbReference type="Pfam" id="PF13499">
    <property type="entry name" value="EF-hand_7"/>
    <property type="match status" value="1"/>
</dbReference>
<dbReference type="InterPro" id="IPR018247">
    <property type="entry name" value="EF_Hand_1_Ca_BS"/>
</dbReference>
<feature type="domain" description="EF-hand" evidence="5">
    <location>
        <begin position="125"/>
        <end position="160"/>
    </location>
</feature>
<proteinExistence type="predicted"/>
<feature type="domain" description="EF-hand" evidence="5">
    <location>
        <begin position="53"/>
        <end position="88"/>
    </location>
</feature>
<keyword evidence="3" id="KW-0106">Calcium</keyword>
<evidence type="ECO:0000256" key="4">
    <source>
        <dbReference type="SAM" id="MobiDB-lite"/>
    </source>
</evidence>
<dbReference type="GO" id="GO:0016746">
    <property type="term" value="F:acyltransferase activity"/>
    <property type="evidence" value="ECO:0007669"/>
    <property type="project" value="UniProtKB-KW"/>
</dbReference>
<dbReference type="InterPro" id="IPR002048">
    <property type="entry name" value="EF_hand_dom"/>
</dbReference>
<accession>A0A834CNV7</accession>
<dbReference type="Pfam" id="PF00036">
    <property type="entry name" value="EF-hand_1"/>
    <property type="match status" value="1"/>
</dbReference>
<evidence type="ECO:0000313" key="7">
    <source>
        <dbReference type="Proteomes" id="UP000646548"/>
    </source>
</evidence>
<dbReference type="Gene3D" id="1.10.238.10">
    <property type="entry name" value="EF-hand"/>
    <property type="match status" value="1"/>
</dbReference>
<dbReference type="GO" id="GO:0005509">
    <property type="term" value="F:calcium ion binding"/>
    <property type="evidence" value="ECO:0007669"/>
    <property type="project" value="InterPro"/>
</dbReference>
<name>A0A834CNV7_ORYME</name>
<evidence type="ECO:0000256" key="3">
    <source>
        <dbReference type="ARBA" id="ARBA00022837"/>
    </source>
</evidence>
<dbReference type="PROSITE" id="PS50222">
    <property type="entry name" value="EF_HAND_2"/>
    <property type="match status" value="3"/>
</dbReference>
<comment type="caution">
    <text evidence="6">The sequence shown here is derived from an EMBL/GenBank/DDBJ whole genome shotgun (WGS) entry which is preliminary data.</text>
</comment>
<dbReference type="PROSITE" id="PS00018">
    <property type="entry name" value="EF_HAND_1"/>
    <property type="match status" value="2"/>
</dbReference>
<dbReference type="PANTHER" id="PTHR45942">
    <property type="entry name" value="PROTEIN PHOSPATASE 3 REGULATORY SUBUNIT B ALPHA ISOFORM TYPE 1"/>
    <property type="match status" value="1"/>
</dbReference>
<keyword evidence="1" id="KW-0479">Metal-binding</keyword>